<proteinExistence type="predicted"/>
<accession>A0A915AYD9</accession>
<name>A0A915AYD9_PARUN</name>
<evidence type="ECO:0000313" key="1">
    <source>
        <dbReference type="Proteomes" id="UP000887569"/>
    </source>
</evidence>
<reference evidence="2" key="1">
    <citation type="submission" date="2022-11" db="UniProtKB">
        <authorList>
            <consortium name="WormBaseParasite"/>
        </authorList>
    </citation>
    <scope>IDENTIFICATION</scope>
</reference>
<protein>
    <submittedName>
        <fullName evidence="2">Uncharacterized protein</fullName>
    </submittedName>
</protein>
<dbReference type="Proteomes" id="UP000887569">
    <property type="component" value="Unplaced"/>
</dbReference>
<dbReference type="WBParaSite" id="PgR018_g114_t01">
    <property type="protein sequence ID" value="PgR018_g114_t01"/>
    <property type="gene ID" value="PgR018_g114"/>
</dbReference>
<evidence type="ECO:0000313" key="2">
    <source>
        <dbReference type="WBParaSite" id="PgR018_g114_t01"/>
    </source>
</evidence>
<keyword evidence="1" id="KW-1185">Reference proteome</keyword>
<sequence length="99" mass="11695">RRREISEAENGFFLLCRDQFIRNSMKKLVFSSCSVIEDHRSPNPAWTSKHATIKQVHGEVERCHQASATISNHPFSTLLKQQHHIYIYIYIYIYIMIKS</sequence>
<dbReference type="AlphaFoldDB" id="A0A915AYD9"/>
<organism evidence="1 2">
    <name type="scientific">Parascaris univalens</name>
    <name type="common">Nematode worm</name>
    <dbReference type="NCBI Taxonomy" id="6257"/>
    <lineage>
        <taxon>Eukaryota</taxon>
        <taxon>Metazoa</taxon>
        <taxon>Ecdysozoa</taxon>
        <taxon>Nematoda</taxon>
        <taxon>Chromadorea</taxon>
        <taxon>Rhabditida</taxon>
        <taxon>Spirurina</taxon>
        <taxon>Ascaridomorpha</taxon>
        <taxon>Ascaridoidea</taxon>
        <taxon>Ascarididae</taxon>
        <taxon>Parascaris</taxon>
    </lineage>
</organism>